<reference evidence="4 5" key="1">
    <citation type="submission" date="2023-03" db="EMBL/GenBank/DDBJ databases">
        <title>Genome insight into feeding habits of ladybird beetles.</title>
        <authorList>
            <person name="Li H.-S."/>
            <person name="Huang Y.-H."/>
            <person name="Pang H."/>
        </authorList>
    </citation>
    <scope>NUCLEOTIDE SEQUENCE [LARGE SCALE GENOMIC DNA]</scope>
    <source>
        <strain evidence="4">SYSU_2023b</strain>
        <tissue evidence="4">Whole body</tissue>
    </source>
</reference>
<dbReference type="SMART" id="SM00512">
    <property type="entry name" value="Skp1"/>
    <property type="match status" value="1"/>
</dbReference>
<protein>
    <recommendedName>
        <fullName evidence="3">SKP1 component POZ domain-containing protein</fullName>
    </recommendedName>
</protein>
<proteinExistence type="inferred from homology"/>
<dbReference type="SUPFAM" id="SSF81382">
    <property type="entry name" value="Skp1 dimerisation domain-like"/>
    <property type="match status" value="1"/>
</dbReference>
<evidence type="ECO:0000256" key="1">
    <source>
        <dbReference type="ARBA" id="ARBA00009993"/>
    </source>
</evidence>
<dbReference type="InterPro" id="IPR001232">
    <property type="entry name" value="SKP1-like"/>
</dbReference>
<dbReference type="Pfam" id="PF03931">
    <property type="entry name" value="Skp1_POZ"/>
    <property type="match status" value="1"/>
</dbReference>
<dbReference type="EMBL" id="JARQZJ010000092">
    <property type="protein sequence ID" value="KAK9883867.1"/>
    <property type="molecule type" value="Genomic_DNA"/>
</dbReference>
<evidence type="ECO:0000313" key="5">
    <source>
        <dbReference type="Proteomes" id="UP001431783"/>
    </source>
</evidence>
<organism evidence="4 5">
    <name type="scientific">Henosepilachna vigintioctopunctata</name>
    <dbReference type="NCBI Taxonomy" id="420089"/>
    <lineage>
        <taxon>Eukaryota</taxon>
        <taxon>Metazoa</taxon>
        <taxon>Ecdysozoa</taxon>
        <taxon>Arthropoda</taxon>
        <taxon>Hexapoda</taxon>
        <taxon>Insecta</taxon>
        <taxon>Pterygota</taxon>
        <taxon>Neoptera</taxon>
        <taxon>Endopterygota</taxon>
        <taxon>Coleoptera</taxon>
        <taxon>Polyphaga</taxon>
        <taxon>Cucujiformia</taxon>
        <taxon>Coccinelloidea</taxon>
        <taxon>Coccinellidae</taxon>
        <taxon>Epilachninae</taxon>
        <taxon>Epilachnini</taxon>
        <taxon>Henosepilachna</taxon>
    </lineage>
</organism>
<keyword evidence="5" id="KW-1185">Reference proteome</keyword>
<dbReference type="AlphaFoldDB" id="A0AAW1UTP9"/>
<name>A0AAW1UTP9_9CUCU</name>
<gene>
    <name evidence="4" type="ORF">WA026_004807</name>
</gene>
<dbReference type="InterPro" id="IPR036296">
    <property type="entry name" value="SKP1-like_dim_sf"/>
</dbReference>
<dbReference type="GO" id="GO:0006511">
    <property type="term" value="P:ubiquitin-dependent protein catabolic process"/>
    <property type="evidence" value="ECO:0007669"/>
    <property type="project" value="InterPro"/>
</dbReference>
<feature type="domain" description="SKP1 component POZ" evidence="3">
    <location>
        <begin position="3"/>
        <end position="61"/>
    </location>
</feature>
<evidence type="ECO:0000259" key="3">
    <source>
        <dbReference type="Pfam" id="PF03931"/>
    </source>
</evidence>
<evidence type="ECO:0000256" key="2">
    <source>
        <dbReference type="ARBA" id="ARBA00022786"/>
    </source>
</evidence>
<sequence length="137" mass="15846">MPIVKFRTSDGILFEVDLEVIKCSKVLLTMFQLLGTDDEEIPIPNITSSIFERVIQWGTYRRFVSRVTEASSLGEFQHSKITFRHDLFVDVSIHTLYVIMQAAVYLEIDDLRNLISRAIAHVIEETSVKDLRKLFNI</sequence>
<comment type="similarity">
    <text evidence="1">Belongs to the SKP1 family.</text>
</comment>
<dbReference type="Gene3D" id="3.30.710.10">
    <property type="entry name" value="Potassium Channel Kv1.1, Chain A"/>
    <property type="match status" value="1"/>
</dbReference>
<dbReference type="InterPro" id="IPR016073">
    <property type="entry name" value="Skp1_comp_POZ"/>
</dbReference>
<evidence type="ECO:0000313" key="4">
    <source>
        <dbReference type="EMBL" id="KAK9883867.1"/>
    </source>
</evidence>
<accession>A0AAW1UTP9</accession>
<comment type="caution">
    <text evidence="4">The sequence shown here is derived from an EMBL/GenBank/DDBJ whole genome shotgun (WGS) entry which is preliminary data.</text>
</comment>
<dbReference type="SUPFAM" id="SSF54695">
    <property type="entry name" value="POZ domain"/>
    <property type="match status" value="1"/>
</dbReference>
<keyword evidence="2" id="KW-0833">Ubl conjugation pathway</keyword>
<dbReference type="Proteomes" id="UP001431783">
    <property type="component" value="Unassembled WGS sequence"/>
</dbReference>
<dbReference type="PANTHER" id="PTHR11165">
    <property type="entry name" value="SKP1"/>
    <property type="match status" value="1"/>
</dbReference>
<dbReference type="InterPro" id="IPR011333">
    <property type="entry name" value="SKP1/BTB/POZ_sf"/>
</dbReference>
<dbReference type="InterPro" id="IPR016897">
    <property type="entry name" value="SKP1"/>
</dbReference>